<feature type="domain" description="Endonuclease/exonuclease/phosphatase" evidence="7">
    <location>
        <begin position="22"/>
        <end position="232"/>
    </location>
</feature>
<dbReference type="GO" id="GO:0003677">
    <property type="term" value="F:DNA binding"/>
    <property type="evidence" value="ECO:0007669"/>
    <property type="project" value="TreeGrafter"/>
</dbReference>
<dbReference type="PRINTS" id="PR00130">
    <property type="entry name" value="DNASEI"/>
</dbReference>
<keyword evidence="2 4" id="KW-0540">Nuclease</keyword>
<evidence type="ECO:0000313" key="8">
    <source>
        <dbReference type="Proteomes" id="UP000050792"/>
    </source>
</evidence>
<feature type="active site" evidence="5">
    <location>
        <position position="96"/>
    </location>
</feature>
<dbReference type="GO" id="GO:0006308">
    <property type="term" value="P:DNA catabolic process"/>
    <property type="evidence" value="ECO:0007669"/>
    <property type="project" value="InterPro"/>
</dbReference>
<dbReference type="InterPro" id="IPR016202">
    <property type="entry name" value="DNase_I"/>
</dbReference>
<dbReference type="AlphaFoldDB" id="A0AA85FH98"/>
<keyword evidence="4" id="KW-0255">Endonuclease</keyword>
<dbReference type="SMART" id="SM00476">
    <property type="entry name" value="DNaseIc"/>
    <property type="match status" value="1"/>
</dbReference>
<dbReference type="PIRSF" id="PIRSF000988">
    <property type="entry name" value="DNase_I_euk"/>
    <property type="match status" value="1"/>
</dbReference>
<name>A0AA85FH98_9TREM</name>
<feature type="active site" evidence="5">
    <location>
        <position position="147"/>
    </location>
</feature>
<evidence type="ECO:0000313" key="9">
    <source>
        <dbReference type="WBParaSite" id="SRDH1_49710.1"/>
    </source>
</evidence>
<feature type="disulfide bond" description="Essential for enzymatic activity" evidence="6">
    <location>
        <begin position="186"/>
        <end position="222"/>
    </location>
</feature>
<evidence type="ECO:0000259" key="7">
    <source>
        <dbReference type="Pfam" id="PF03372"/>
    </source>
</evidence>
<evidence type="ECO:0000256" key="4">
    <source>
        <dbReference type="PIRNR" id="PIRNR000988"/>
    </source>
</evidence>
<evidence type="ECO:0000256" key="1">
    <source>
        <dbReference type="ARBA" id="ARBA00007359"/>
    </source>
</evidence>
<keyword evidence="8" id="KW-1185">Reference proteome</keyword>
<reference evidence="8" key="1">
    <citation type="submission" date="2022-06" db="EMBL/GenBank/DDBJ databases">
        <authorList>
            <person name="Berger JAMES D."/>
            <person name="Berger JAMES D."/>
        </authorList>
    </citation>
    <scope>NUCLEOTIDE SEQUENCE [LARGE SCALE GENOMIC DNA]</scope>
</reference>
<dbReference type="InterPro" id="IPR005135">
    <property type="entry name" value="Endo/exonuclease/phosphatase"/>
</dbReference>
<reference evidence="9" key="2">
    <citation type="submission" date="2023-11" db="UniProtKB">
        <authorList>
            <consortium name="WormBaseParasite"/>
        </authorList>
    </citation>
    <scope>IDENTIFICATION</scope>
</reference>
<dbReference type="CDD" id="cd10282">
    <property type="entry name" value="DNase1"/>
    <property type="match status" value="1"/>
</dbReference>
<dbReference type="GO" id="GO:0005634">
    <property type="term" value="C:nucleus"/>
    <property type="evidence" value="ECO:0007669"/>
    <property type="project" value="TreeGrafter"/>
</dbReference>
<evidence type="ECO:0000256" key="5">
    <source>
        <dbReference type="PIRSR" id="PIRSR000988-1"/>
    </source>
</evidence>
<dbReference type="PANTHER" id="PTHR11371">
    <property type="entry name" value="DEOXYRIBONUCLEASE"/>
    <property type="match status" value="1"/>
</dbReference>
<dbReference type="Gene3D" id="3.60.10.10">
    <property type="entry name" value="Endonuclease/exonuclease/phosphatase"/>
    <property type="match status" value="1"/>
</dbReference>
<dbReference type="PANTHER" id="PTHR11371:SF31">
    <property type="entry name" value="EXTRACELLULAR NUCLEASE"/>
    <property type="match status" value="1"/>
</dbReference>
<accession>A0AA85FH98</accession>
<protein>
    <recommendedName>
        <fullName evidence="4">Deoxyribonuclease</fullName>
    </recommendedName>
</protein>
<evidence type="ECO:0000256" key="6">
    <source>
        <dbReference type="PIRSR" id="PIRSR000988-2"/>
    </source>
</evidence>
<dbReference type="InterPro" id="IPR036691">
    <property type="entry name" value="Endo/exonu/phosph_ase_sf"/>
</dbReference>
<dbReference type="Proteomes" id="UP000050792">
    <property type="component" value="Unassembled WGS sequence"/>
</dbReference>
<sequence length="273" mass="31411">MNKVLLSSRRIFCQPMQCVKIGSFNIQVFGRKKVSQKDVLTVLVQILSRYDLVVIQEIRDARDTSFKHLVNELNEYAGGIYKSILSEKLGRTHSKEQYGLIYKPTLFTIGEMVTFLHQKNLFERPPMAVQIFVKHSVINMFGLIVVHLDPDSVVQEANQLYTSVKEVMKMWNTQNFIILGDMNADCGYLSKKKMLQLHLRKDTEFTWAIPDKHDTTLGKGDCAYDRIIIHGKQLKQAIKPGSTKAYQFPIELKISNQLAKQVSDHYPIEMEIS</sequence>
<dbReference type="WBParaSite" id="SRDH1_49710.1">
    <property type="protein sequence ID" value="SRDH1_49710.1"/>
    <property type="gene ID" value="SRDH1_49710"/>
</dbReference>
<keyword evidence="6" id="KW-1015">Disulfide bond</keyword>
<evidence type="ECO:0000256" key="3">
    <source>
        <dbReference type="ARBA" id="ARBA00022801"/>
    </source>
</evidence>
<dbReference type="GO" id="GO:0004530">
    <property type="term" value="F:deoxyribonuclease I activity"/>
    <property type="evidence" value="ECO:0007669"/>
    <property type="project" value="TreeGrafter"/>
</dbReference>
<evidence type="ECO:0000256" key="2">
    <source>
        <dbReference type="ARBA" id="ARBA00022722"/>
    </source>
</evidence>
<dbReference type="SUPFAM" id="SSF56219">
    <property type="entry name" value="DNase I-like"/>
    <property type="match status" value="1"/>
</dbReference>
<comment type="similarity">
    <text evidence="1 4">Belongs to the DNase I family.</text>
</comment>
<keyword evidence="3 4" id="KW-0378">Hydrolase</keyword>
<dbReference type="Pfam" id="PF03372">
    <property type="entry name" value="Exo_endo_phos"/>
    <property type="match status" value="1"/>
</dbReference>
<proteinExistence type="inferred from homology"/>
<organism evidence="8 9">
    <name type="scientific">Schistosoma rodhaini</name>
    <dbReference type="NCBI Taxonomy" id="6188"/>
    <lineage>
        <taxon>Eukaryota</taxon>
        <taxon>Metazoa</taxon>
        <taxon>Spiralia</taxon>
        <taxon>Lophotrochozoa</taxon>
        <taxon>Platyhelminthes</taxon>
        <taxon>Trematoda</taxon>
        <taxon>Digenea</taxon>
        <taxon>Strigeidida</taxon>
        <taxon>Schistosomatoidea</taxon>
        <taxon>Schistosomatidae</taxon>
        <taxon>Schistosoma</taxon>
    </lineage>
</organism>